<evidence type="ECO:0000313" key="2">
    <source>
        <dbReference type="Proteomes" id="UP001060170"/>
    </source>
</evidence>
<keyword evidence="2" id="KW-1185">Reference proteome</keyword>
<gene>
    <name evidence="1" type="ORF">MJO28_015142</name>
</gene>
<sequence>MSSIPMFGTIDGLPALRKVAGGQTVPGQFEALYEAIEDFKSGPLANEGLVQIEKEAAFHRAAMAEEIECAEVRAKEKAVLEKAKRIETKEHDAAI</sequence>
<reference evidence="1 2" key="3">
    <citation type="journal article" date="2022" name="Microbiol. Spectr.">
        <title>Folding features and dynamics of 3D genome architecture in plant fungal pathogens.</title>
        <authorList>
            <person name="Xia C."/>
        </authorList>
    </citation>
    <scope>NUCLEOTIDE SEQUENCE [LARGE SCALE GENOMIC DNA]</scope>
    <source>
        <strain evidence="1 2">93-210</strain>
    </source>
</reference>
<name>A0ACC0DS25_9BASI</name>
<organism evidence="1 2">
    <name type="scientific">Puccinia striiformis f. sp. tritici</name>
    <dbReference type="NCBI Taxonomy" id="168172"/>
    <lineage>
        <taxon>Eukaryota</taxon>
        <taxon>Fungi</taxon>
        <taxon>Dikarya</taxon>
        <taxon>Basidiomycota</taxon>
        <taxon>Pucciniomycotina</taxon>
        <taxon>Pucciniomycetes</taxon>
        <taxon>Pucciniales</taxon>
        <taxon>Pucciniaceae</taxon>
        <taxon>Puccinia</taxon>
    </lineage>
</organism>
<comment type="caution">
    <text evidence="1">The sequence shown here is derived from an EMBL/GenBank/DDBJ whole genome shotgun (WGS) entry which is preliminary data.</text>
</comment>
<reference evidence="2" key="2">
    <citation type="journal article" date="2018" name="Mol. Plant Microbe Interact.">
        <title>Genome sequence resources for the wheat stripe rust pathogen (Puccinia striiformis f. sp. tritici) and the barley stripe rust pathogen (Puccinia striiformis f. sp. hordei).</title>
        <authorList>
            <person name="Xia C."/>
            <person name="Wang M."/>
            <person name="Yin C."/>
            <person name="Cornejo O.E."/>
            <person name="Hulbert S.H."/>
            <person name="Chen X."/>
        </authorList>
    </citation>
    <scope>NUCLEOTIDE SEQUENCE [LARGE SCALE GENOMIC DNA]</scope>
    <source>
        <strain evidence="2">93-210</strain>
    </source>
</reference>
<dbReference type="Proteomes" id="UP001060170">
    <property type="component" value="Chromosome 16"/>
</dbReference>
<proteinExistence type="predicted"/>
<dbReference type="EMBL" id="CM045880">
    <property type="protein sequence ID" value="KAI7938222.1"/>
    <property type="molecule type" value="Genomic_DNA"/>
</dbReference>
<reference evidence="2" key="1">
    <citation type="journal article" date="2018" name="BMC Genomics">
        <title>Genomic insights into host adaptation between the wheat stripe rust pathogen (Puccinia striiformis f. sp. tritici) and the barley stripe rust pathogen (Puccinia striiformis f. sp. hordei).</title>
        <authorList>
            <person name="Xia C."/>
            <person name="Wang M."/>
            <person name="Yin C."/>
            <person name="Cornejo O.E."/>
            <person name="Hulbert S.H."/>
            <person name="Chen X."/>
        </authorList>
    </citation>
    <scope>NUCLEOTIDE SEQUENCE [LARGE SCALE GENOMIC DNA]</scope>
    <source>
        <strain evidence="2">93-210</strain>
    </source>
</reference>
<evidence type="ECO:0000313" key="1">
    <source>
        <dbReference type="EMBL" id="KAI7938222.1"/>
    </source>
</evidence>
<protein>
    <submittedName>
        <fullName evidence="1">Uncharacterized protein</fullName>
    </submittedName>
</protein>
<accession>A0ACC0DS25</accession>